<keyword evidence="10" id="KW-1185">Reference proteome</keyword>
<evidence type="ECO:0000256" key="4">
    <source>
        <dbReference type="ARBA" id="ARBA00023002"/>
    </source>
</evidence>
<evidence type="ECO:0000256" key="2">
    <source>
        <dbReference type="ARBA" id="ARBA00022617"/>
    </source>
</evidence>
<dbReference type="Pfam" id="PF00067">
    <property type="entry name" value="p450"/>
    <property type="match status" value="1"/>
</dbReference>
<name>A0A561F1M6_9ACTN</name>
<dbReference type="Gene3D" id="1.10.630.10">
    <property type="entry name" value="Cytochrome P450"/>
    <property type="match status" value="1"/>
</dbReference>
<evidence type="ECO:0000256" key="3">
    <source>
        <dbReference type="ARBA" id="ARBA00022723"/>
    </source>
</evidence>
<keyword evidence="4 8" id="KW-0560">Oxidoreductase</keyword>
<evidence type="ECO:0000313" key="9">
    <source>
        <dbReference type="EMBL" id="TWE21759.1"/>
    </source>
</evidence>
<dbReference type="InterPro" id="IPR036396">
    <property type="entry name" value="Cyt_P450_sf"/>
</dbReference>
<dbReference type="GO" id="GO:0016705">
    <property type="term" value="F:oxidoreductase activity, acting on paired donors, with incorporation or reduction of molecular oxygen"/>
    <property type="evidence" value="ECO:0007669"/>
    <property type="project" value="InterPro"/>
</dbReference>
<dbReference type="InterPro" id="IPR050196">
    <property type="entry name" value="Cytochrome_P450_Monoox"/>
</dbReference>
<keyword evidence="6 8" id="KW-0503">Monooxygenase</keyword>
<proteinExistence type="inferred from homology"/>
<evidence type="ECO:0000256" key="5">
    <source>
        <dbReference type="ARBA" id="ARBA00023004"/>
    </source>
</evidence>
<comment type="similarity">
    <text evidence="1 8">Belongs to the cytochrome P450 family.</text>
</comment>
<dbReference type="GO" id="GO:0005506">
    <property type="term" value="F:iron ion binding"/>
    <property type="evidence" value="ECO:0007669"/>
    <property type="project" value="InterPro"/>
</dbReference>
<sequence length="447" mass="48979">MTIPPPTVPDAPGGLPVIGHGVRLLRDPVAWLERCRSTADILRLRLGRRPAYLLCRAPMVHEVLVTQSGSFDKTGPFFEQTRAVIGDSLFTASNALHPRQRRLMQPAFTRARIADAVPVMAAEAEAMRDAWQPGATVDMIGAITGYVHRVALRTLLPTLDPAEIGRLADATGCLLAGLFRRTALPLRAVHRLPLPANRRFDRALAQLQDACTRALAAARASPDPGTILDALLTAGDDGTHAPFSEEELCAQLLPLLVASADTTVATLCWLLQELSRAPDFQHRLHEEVDAALGGRTPAFEDLARLPFLRALTAETLRHHPPQWMLTRTSIREVRIGPHHFAADTDFYFSPHQIQHAPGDYPHPQRFDPDRWSERVPTARDLSYLPFSSGTRKCLGDHFALASIAVAASAVAARWTLVPASGTDARRVATTVQTPVALHLTVRERPHP</sequence>
<dbReference type="SUPFAM" id="SSF48264">
    <property type="entry name" value="Cytochrome P450"/>
    <property type="match status" value="1"/>
</dbReference>
<dbReference type="InterPro" id="IPR017972">
    <property type="entry name" value="Cyt_P450_CS"/>
</dbReference>
<protein>
    <submittedName>
        <fullName evidence="9">Pentalenene oxygenase</fullName>
    </submittedName>
</protein>
<comment type="cofactor">
    <cofactor evidence="7">
        <name>heme</name>
        <dbReference type="ChEBI" id="CHEBI:30413"/>
    </cofactor>
</comment>
<evidence type="ECO:0000256" key="8">
    <source>
        <dbReference type="RuleBase" id="RU000461"/>
    </source>
</evidence>
<gene>
    <name evidence="9" type="ORF">FB465_6974</name>
</gene>
<dbReference type="GO" id="GO:0020037">
    <property type="term" value="F:heme binding"/>
    <property type="evidence" value="ECO:0007669"/>
    <property type="project" value="InterPro"/>
</dbReference>
<dbReference type="AlphaFoldDB" id="A0A561F1M6"/>
<dbReference type="RefSeq" id="WP_145796869.1">
    <property type="nucleotide sequence ID" value="NZ_BAAABR010000078.1"/>
</dbReference>
<dbReference type="Proteomes" id="UP000318416">
    <property type="component" value="Unassembled WGS sequence"/>
</dbReference>
<accession>A0A561F1M6</accession>
<feature type="binding site" description="axial binding residue" evidence="7">
    <location>
        <position position="393"/>
    </location>
    <ligand>
        <name>heme</name>
        <dbReference type="ChEBI" id="CHEBI:30413"/>
    </ligand>
    <ligandPart>
        <name>Fe</name>
        <dbReference type="ChEBI" id="CHEBI:18248"/>
    </ligandPart>
</feature>
<dbReference type="InterPro" id="IPR001128">
    <property type="entry name" value="Cyt_P450"/>
</dbReference>
<dbReference type="OrthoDB" id="4746309at2"/>
<comment type="caution">
    <text evidence="9">The sequence shown here is derived from an EMBL/GenBank/DDBJ whole genome shotgun (WGS) entry which is preliminary data.</text>
</comment>
<evidence type="ECO:0000313" key="10">
    <source>
        <dbReference type="Proteomes" id="UP000318416"/>
    </source>
</evidence>
<evidence type="ECO:0000256" key="6">
    <source>
        <dbReference type="ARBA" id="ARBA00023033"/>
    </source>
</evidence>
<keyword evidence="5 7" id="KW-0408">Iron</keyword>
<dbReference type="PANTHER" id="PTHR24291">
    <property type="entry name" value="CYTOCHROME P450 FAMILY 4"/>
    <property type="match status" value="1"/>
</dbReference>
<reference evidence="9 10" key="1">
    <citation type="submission" date="2019-06" db="EMBL/GenBank/DDBJ databases">
        <title>Sequencing the genomes of 1000 actinobacteria strains.</title>
        <authorList>
            <person name="Klenk H.-P."/>
        </authorList>
    </citation>
    <scope>NUCLEOTIDE SEQUENCE [LARGE SCALE GENOMIC DNA]</scope>
    <source>
        <strain evidence="9 10">DSM 41649</strain>
    </source>
</reference>
<dbReference type="InterPro" id="IPR002403">
    <property type="entry name" value="Cyt_P450_E_grp-IV"/>
</dbReference>
<dbReference type="GO" id="GO:0004497">
    <property type="term" value="F:monooxygenase activity"/>
    <property type="evidence" value="ECO:0007669"/>
    <property type="project" value="UniProtKB-KW"/>
</dbReference>
<dbReference type="EMBL" id="VIVR01000001">
    <property type="protein sequence ID" value="TWE21759.1"/>
    <property type="molecule type" value="Genomic_DNA"/>
</dbReference>
<organism evidence="9 10">
    <name type="scientific">Kitasatospora atroaurantiaca</name>
    <dbReference type="NCBI Taxonomy" id="285545"/>
    <lineage>
        <taxon>Bacteria</taxon>
        <taxon>Bacillati</taxon>
        <taxon>Actinomycetota</taxon>
        <taxon>Actinomycetes</taxon>
        <taxon>Kitasatosporales</taxon>
        <taxon>Streptomycetaceae</taxon>
        <taxon>Kitasatospora</taxon>
    </lineage>
</organism>
<dbReference type="PROSITE" id="PS00086">
    <property type="entry name" value="CYTOCHROME_P450"/>
    <property type="match status" value="1"/>
</dbReference>
<dbReference type="PRINTS" id="PR00465">
    <property type="entry name" value="EP450IV"/>
</dbReference>
<keyword evidence="3 7" id="KW-0479">Metal-binding</keyword>
<evidence type="ECO:0000256" key="7">
    <source>
        <dbReference type="PIRSR" id="PIRSR602403-1"/>
    </source>
</evidence>
<evidence type="ECO:0000256" key="1">
    <source>
        <dbReference type="ARBA" id="ARBA00010617"/>
    </source>
</evidence>
<dbReference type="PANTHER" id="PTHR24291:SF50">
    <property type="entry name" value="BIFUNCTIONAL ALBAFLAVENONE MONOOXYGENASE_TERPENE SYNTHASE"/>
    <property type="match status" value="1"/>
</dbReference>
<dbReference type="PRINTS" id="PR00385">
    <property type="entry name" value="P450"/>
</dbReference>
<keyword evidence="2 7" id="KW-0349">Heme</keyword>